<comment type="caution">
    <text evidence="1">The sequence shown here is derived from an EMBL/GenBank/DDBJ whole genome shotgun (WGS) entry which is preliminary data.</text>
</comment>
<sequence>MGEICDGTRKEGQPDPSSSAAFLRWRILRRALLPTSGKLCDDELVKVSRVPAGRYNLLHCHQVVSSQLINSDTKARRDVLLEYTLPSSKNDLKKLLLWQRANDHNNPQNLIAFQEHHVDYTGVVCLWPAEEVLTHFCVSNPEIFRGKHVIEIGAGYGLGGLAIAAWTNALAVTISDGNPMVVDYINCNISANAHAFGATEVSAALLDWSTEDALSERKFDVIVGADCTFRKELHLDLAHTIKRLLDASEGSHAILFSPSRGASLETFVEVAKTLLLHVDICMMYDTQVWDLHQQYLGPDKQLWPNYDDDHCYPLLVSISNKRNLNIRT</sequence>
<protein>
    <submittedName>
        <fullName evidence="1">Uncharacterized protein</fullName>
    </submittedName>
</protein>
<dbReference type="EMBL" id="CM055098">
    <property type="protein sequence ID" value="KAJ7549211.1"/>
    <property type="molecule type" value="Genomic_DNA"/>
</dbReference>
<proteinExistence type="predicted"/>
<gene>
    <name evidence="1" type="ORF">O6H91_07G045700</name>
</gene>
<keyword evidence="2" id="KW-1185">Reference proteome</keyword>
<dbReference type="Proteomes" id="UP001162992">
    <property type="component" value="Chromosome 7"/>
</dbReference>
<accession>A0ACC2D4M5</accession>
<evidence type="ECO:0000313" key="2">
    <source>
        <dbReference type="Proteomes" id="UP001162992"/>
    </source>
</evidence>
<evidence type="ECO:0000313" key="1">
    <source>
        <dbReference type="EMBL" id="KAJ7549211.1"/>
    </source>
</evidence>
<organism evidence="1 2">
    <name type="scientific">Diphasiastrum complanatum</name>
    <name type="common">Issler's clubmoss</name>
    <name type="synonym">Lycopodium complanatum</name>
    <dbReference type="NCBI Taxonomy" id="34168"/>
    <lineage>
        <taxon>Eukaryota</taxon>
        <taxon>Viridiplantae</taxon>
        <taxon>Streptophyta</taxon>
        <taxon>Embryophyta</taxon>
        <taxon>Tracheophyta</taxon>
        <taxon>Lycopodiopsida</taxon>
        <taxon>Lycopodiales</taxon>
        <taxon>Lycopodiaceae</taxon>
        <taxon>Lycopodioideae</taxon>
        <taxon>Diphasiastrum</taxon>
    </lineage>
</organism>
<reference evidence="2" key="1">
    <citation type="journal article" date="2024" name="Proc. Natl. Acad. Sci. U.S.A.">
        <title>Extraordinary preservation of gene collinearity over three hundred million years revealed in homosporous lycophytes.</title>
        <authorList>
            <person name="Li C."/>
            <person name="Wickell D."/>
            <person name="Kuo L.Y."/>
            <person name="Chen X."/>
            <person name="Nie B."/>
            <person name="Liao X."/>
            <person name="Peng D."/>
            <person name="Ji J."/>
            <person name="Jenkins J."/>
            <person name="Williams M."/>
            <person name="Shu S."/>
            <person name="Plott C."/>
            <person name="Barry K."/>
            <person name="Rajasekar S."/>
            <person name="Grimwood J."/>
            <person name="Han X."/>
            <person name="Sun S."/>
            <person name="Hou Z."/>
            <person name="He W."/>
            <person name="Dai G."/>
            <person name="Sun C."/>
            <person name="Schmutz J."/>
            <person name="Leebens-Mack J.H."/>
            <person name="Li F.W."/>
            <person name="Wang L."/>
        </authorList>
    </citation>
    <scope>NUCLEOTIDE SEQUENCE [LARGE SCALE GENOMIC DNA]</scope>
    <source>
        <strain evidence="2">cv. PW_Plant_1</strain>
    </source>
</reference>
<name>A0ACC2D4M5_DIPCM</name>